<protein>
    <submittedName>
        <fullName evidence="2">Uncharacterized protein</fullName>
    </submittedName>
</protein>
<organism evidence="2 3">
    <name type="scientific">Heterotrigona itama</name>
    <dbReference type="NCBI Taxonomy" id="395501"/>
    <lineage>
        <taxon>Eukaryota</taxon>
        <taxon>Metazoa</taxon>
        <taxon>Ecdysozoa</taxon>
        <taxon>Arthropoda</taxon>
        <taxon>Hexapoda</taxon>
        <taxon>Insecta</taxon>
        <taxon>Pterygota</taxon>
        <taxon>Neoptera</taxon>
        <taxon>Endopterygota</taxon>
        <taxon>Hymenoptera</taxon>
        <taxon>Apocrita</taxon>
        <taxon>Aculeata</taxon>
        <taxon>Apoidea</taxon>
        <taxon>Anthophila</taxon>
        <taxon>Apidae</taxon>
        <taxon>Heterotrigona</taxon>
    </lineage>
</organism>
<dbReference type="AlphaFoldDB" id="A0A6V7H2J3"/>
<sequence length="403" mass="45845">MKLPSSSQVPIRYCLLFERKKLKGRMEHRCSRMFLLLAVLDTTAFIAAGENQTVPTTAIKEGLNNPLLESRHHDLPSVLQLFTTAAEKEEKKDNPVIEDEVMNLANKSKSLLLKRQARDMSWKFSETETVSETEVETNSSEPGNDSCETTALNYGHRHKVGAMVHEYFCELDKVIRYIASIVQDFKPGSPLVVALNITDDVFSFTELALDGDLSQLIETVATRIEELLKHPDSLKSLMTIVKKYIRVITHIVKSVIKLANNIKKFTDHVKHLLAYFQFDFKHTLKKFENSVVILGKKVLSFFYGYVLNPAEEIADLFVEAVTWVETTADNLITYIRQKLFRHLAFFEEGVDMLQAFFSGFFASGFSRTLIETLQLFGLFEKTTTSHSTNITMSESSSETLTRD</sequence>
<feature type="region of interest" description="Disordered" evidence="1">
    <location>
        <begin position="125"/>
        <end position="148"/>
    </location>
</feature>
<dbReference type="EMBL" id="CAJDYZ010006120">
    <property type="protein sequence ID" value="CAD1473064.1"/>
    <property type="molecule type" value="Genomic_DNA"/>
</dbReference>
<proteinExistence type="predicted"/>
<comment type="caution">
    <text evidence="2">The sequence shown here is derived from an EMBL/GenBank/DDBJ whole genome shotgun (WGS) entry which is preliminary data.</text>
</comment>
<dbReference type="Proteomes" id="UP000752696">
    <property type="component" value="Unassembled WGS sequence"/>
</dbReference>
<keyword evidence="3" id="KW-1185">Reference proteome</keyword>
<dbReference type="OrthoDB" id="7635167at2759"/>
<evidence type="ECO:0000313" key="2">
    <source>
        <dbReference type="EMBL" id="CAD1473064.1"/>
    </source>
</evidence>
<evidence type="ECO:0000313" key="3">
    <source>
        <dbReference type="Proteomes" id="UP000752696"/>
    </source>
</evidence>
<evidence type="ECO:0000256" key="1">
    <source>
        <dbReference type="SAM" id="MobiDB-lite"/>
    </source>
</evidence>
<gene>
    <name evidence="2" type="ORF">MHI_LOCUS350942</name>
</gene>
<accession>A0A6V7H2J3</accession>
<name>A0A6V7H2J3_9HYME</name>
<reference evidence="2" key="1">
    <citation type="submission" date="2020-07" db="EMBL/GenBank/DDBJ databases">
        <authorList>
            <person name="Nazaruddin N."/>
        </authorList>
    </citation>
    <scope>NUCLEOTIDE SEQUENCE</scope>
</reference>